<dbReference type="GO" id="GO:0008270">
    <property type="term" value="F:zinc ion binding"/>
    <property type="evidence" value="ECO:0007669"/>
    <property type="project" value="InterPro"/>
</dbReference>
<dbReference type="STRING" id="9785.ENSLAFP00000009470"/>
<dbReference type="PANTHER" id="PTHR11022">
    <property type="entry name" value="PEPTIDOGLYCAN RECOGNITION PROTEIN"/>
    <property type="match status" value="1"/>
</dbReference>
<dbReference type="PANTHER" id="PTHR11022:SF58">
    <property type="entry name" value="PEPTIDOGLYCAN RECOGNITION PROTEIN 1"/>
    <property type="match status" value="1"/>
</dbReference>
<dbReference type="PIRSF" id="PIRSF037945">
    <property type="entry name" value="PGRPs"/>
    <property type="match status" value="1"/>
</dbReference>
<feature type="domain" description="N-acetylmuramoyl-L-alanine amidase" evidence="13">
    <location>
        <begin position="36"/>
        <end position="177"/>
    </location>
</feature>
<evidence type="ECO:0000259" key="13">
    <source>
        <dbReference type="SMART" id="SM00644"/>
    </source>
</evidence>
<dbReference type="SUPFAM" id="SSF55846">
    <property type="entry name" value="N-acetylmuramoyl-L-alanine amidase-like"/>
    <property type="match status" value="1"/>
</dbReference>
<dbReference type="InParanoid" id="G3T7A6"/>
<dbReference type="InterPro" id="IPR036505">
    <property type="entry name" value="Amidase/PGRP_sf"/>
</dbReference>
<dbReference type="Pfam" id="PF01510">
    <property type="entry name" value="Amidase_2"/>
    <property type="match status" value="1"/>
</dbReference>
<feature type="chain" id="PRO_5003455047" description="Peptidoglycan-recognition protein" evidence="12">
    <location>
        <begin position="19"/>
        <end position="192"/>
    </location>
</feature>
<evidence type="ECO:0000256" key="9">
    <source>
        <dbReference type="ARBA" id="ARBA00023157"/>
    </source>
</evidence>
<evidence type="ECO:0000313" key="15">
    <source>
        <dbReference type="Ensembl" id="ENSLAFP00000009470.3"/>
    </source>
</evidence>
<evidence type="ECO:0000256" key="11">
    <source>
        <dbReference type="PIRSR" id="PIRSR037945-1"/>
    </source>
</evidence>
<reference evidence="15" key="2">
    <citation type="submission" date="2025-08" db="UniProtKB">
        <authorList>
            <consortium name="Ensembl"/>
        </authorList>
    </citation>
    <scope>IDENTIFICATION</scope>
    <source>
        <strain evidence="15">Isolate ISIS603380</strain>
    </source>
</reference>
<evidence type="ECO:0000256" key="5">
    <source>
        <dbReference type="ARBA" id="ARBA00022588"/>
    </source>
</evidence>
<feature type="domain" description="Peptidoglycan recognition protein family" evidence="14">
    <location>
        <begin position="25"/>
        <end position="171"/>
    </location>
</feature>
<dbReference type="GO" id="GO:0009253">
    <property type="term" value="P:peptidoglycan catabolic process"/>
    <property type="evidence" value="ECO:0007669"/>
    <property type="project" value="InterPro"/>
</dbReference>
<dbReference type="GO" id="GO:0050830">
    <property type="term" value="P:defense response to Gram-positive bacterium"/>
    <property type="evidence" value="ECO:0007669"/>
    <property type="project" value="TreeGrafter"/>
</dbReference>
<dbReference type="FunCoup" id="G3T7A6">
    <property type="interactions" value="1"/>
</dbReference>
<dbReference type="Ensembl" id="ENSLAFT00000011332.3">
    <property type="protein sequence ID" value="ENSLAFP00000009470.3"/>
    <property type="gene ID" value="ENSLAFG00000011331.3"/>
</dbReference>
<evidence type="ECO:0000256" key="8">
    <source>
        <dbReference type="ARBA" id="ARBA00023022"/>
    </source>
</evidence>
<dbReference type="SMART" id="SM00701">
    <property type="entry name" value="PGRP"/>
    <property type="match status" value="1"/>
</dbReference>
<evidence type="ECO:0000256" key="2">
    <source>
        <dbReference type="ARBA" id="ARBA00007553"/>
    </source>
</evidence>
<sequence>AMLTCALLALLALGAARAQERASCSSIVPRKEWKAMASQCRERLNLPVRYVIVAHTEGSTCASPALCEQQARNVQYYHMREKGWCDVGYNFLIGEDGLVYEGRGWNTKGAHSGPTWNSKSIAISFMGNYMASPERVPPARALRAAHNLLACGVARGALSPRYEVKGHRDVISTTSPGDQLYNIIQTWPHYSE</sequence>
<dbReference type="Gene3D" id="3.40.80.10">
    <property type="entry name" value="Peptidoglycan recognition protein-like"/>
    <property type="match status" value="1"/>
</dbReference>
<dbReference type="GO" id="GO:0016045">
    <property type="term" value="P:detection of bacterium"/>
    <property type="evidence" value="ECO:0007669"/>
    <property type="project" value="TreeGrafter"/>
</dbReference>
<evidence type="ECO:0000259" key="14">
    <source>
        <dbReference type="SMART" id="SM00701"/>
    </source>
</evidence>
<dbReference type="FunFam" id="3.40.80.10:FF:000001">
    <property type="entry name" value="Peptidoglycan recognition protein 1"/>
    <property type="match status" value="1"/>
</dbReference>
<evidence type="ECO:0000256" key="12">
    <source>
        <dbReference type="SAM" id="SignalP"/>
    </source>
</evidence>
<dbReference type="GeneTree" id="ENSGT00940000161006"/>
<evidence type="ECO:0000313" key="16">
    <source>
        <dbReference type="Proteomes" id="UP000007646"/>
    </source>
</evidence>
<dbReference type="GO" id="GO:0045087">
    <property type="term" value="P:innate immune response"/>
    <property type="evidence" value="ECO:0007669"/>
    <property type="project" value="UniProtKB-KW"/>
</dbReference>
<dbReference type="GO" id="GO:0042834">
    <property type="term" value="F:peptidoglycan binding"/>
    <property type="evidence" value="ECO:0007669"/>
    <property type="project" value="InterPro"/>
</dbReference>
<keyword evidence="3" id="KW-0964">Secreted</keyword>
<keyword evidence="7 10" id="KW-0391">Immunity</keyword>
<dbReference type="GO" id="GO:0005576">
    <property type="term" value="C:extracellular region"/>
    <property type="evidence" value="ECO:0007669"/>
    <property type="project" value="UniProtKB-SubCell"/>
</dbReference>
<dbReference type="CDD" id="cd06583">
    <property type="entry name" value="PGRP"/>
    <property type="match status" value="1"/>
</dbReference>
<dbReference type="eggNOG" id="ENOG502S2KY">
    <property type="taxonomic scope" value="Eukaryota"/>
</dbReference>
<name>G3T7A6_LOXAF</name>
<dbReference type="GO" id="GO:0008745">
    <property type="term" value="F:N-acetylmuramoyl-L-alanine amidase activity"/>
    <property type="evidence" value="ECO:0007669"/>
    <property type="project" value="InterPro"/>
</dbReference>
<proteinExistence type="inferred from homology"/>
<dbReference type="Proteomes" id="UP000007646">
    <property type="component" value="Unassembled WGS sequence"/>
</dbReference>
<reference evidence="15 16" key="1">
    <citation type="submission" date="2009-06" db="EMBL/GenBank/DDBJ databases">
        <title>The Genome Sequence of Loxodonta africana (African elephant).</title>
        <authorList>
            <person name="Di Palma F."/>
            <person name="Heiman D."/>
            <person name="Young S."/>
            <person name="Johnson J."/>
            <person name="Lander E.S."/>
            <person name="Lindblad-Toh K."/>
        </authorList>
    </citation>
    <scope>NUCLEOTIDE SEQUENCE [LARGE SCALE GENOMIC DNA]</scope>
    <source>
        <strain evidence="15 16">Isolate ISIS603380</strain>
    </source>
</reference>
<keyword evidence="16" id="KW-1185">Reference proteome</keyword>
<reference evidence="15" key="3">
    <citation type="submission" date="2025-09" db="UniProtKB">
        <authorList>
            <consortium name="Ensembl"/>
        </authorList>
    </citation>
    <scope>IDENTIFICATION</scope>
    <source>
        <strain evidence="15">Isolate ISIS603380</strain>
    </source>
</reference>
<dbReference type="AlphaFoldDB" id="G3T7A6"/>
<accession>G3T7A6</accession>
<evidence type="ECO:0000256" key="10">
    <source>
        <dbReference type="PIRNR" id="PIRNR037945"/>
    </source>
</evidence>
<dbReference type="GO" id="GO:0016019">
    <property type="term" value="F:peptidoglycan immune receptor activity"/>
    <property type="evidence" value="ECO:0007669"/>
    <property type="project" value="TreeGrafter"/>
</dbReference>
<evidence type="ECO:0000256" key="6">
    <source>
        <dbReference type="ARBA" id="ARBA00022729"/>
    </source>
</evidence>
<comment type="similarity">
    <text evidence="2 10">Belongs to the N-acetylmuramoyl-L-alanine amidase 2 family.</text>
</comment>
<dbReference type="InterPro" id="IPR002502">
    <property type="entry name" value="Amidase_domain"/>
</dbReference>
<feature type="disulfide bond" evidence="11">
    <location>
        <begin position="61"/>
        <end position="67"/>
    </location>
</feature>
<evidence type="ECO:0000256" key="1">
    <source>
        <dbReference type="ARBA" id="ARBA00004613"/>
    </source>
</evidence>
<organism evidence="15 16">
    <name type="scientific">Loxodonta africana</name>
    <name type="common">African elephant</name>
    <dbReference type="NCBI Taxonomy" id="9785"/>
    <lineage>
        <taxon>Eukaryota</taxon>
        <taxon>Metazoa</taxon>
        <taxon>Chordata</taxon>
        <taxon>Craniata</taxon>
        <taxon>Vertebrata</taxon>
        <taxon>Euteleostomi</taxon>
        <taxon>Mammalia</taxon>
        <taxon>Eutheria</taxon>
        <taxon>Afrotheria</taxon>
        <taxon>Proboscidea</taxon>
        <taxon>Elephantidae</taxon>
        <taxon>Loxodonta</taxon>
    </lineage>
</organism>
<dbReference type="HOGENOM" id="CLU_037559_3_2_1"/>
<dbReference type="InterPro" id="IPR006619">
    <property type="entry name" value="PGRP_domain_met/bac"/>
</dbReference>
<protein>
    <recommendedName>
        <fullName evidence="10">Peptidoglycan-recognition protein</fullName>
    </recommendedName>
</protein>
<evidence type="ECO:0000256" key="3">
    <source>
        <dbReference type="ARBA" id="ARBA00022525"/>
    </source>
</evidence>
<dbReference type="InterPro" id="IPR017331">
    <property type="entry name" value="Peptidoglycan_recognition"/>
</dbReference>
<dbReference type="OMA" id="FMKQFAI"/>
<keyword evidence="4" id="KW-0929">Antimicrobial</keyword>
<evidence type="ECO:0000256" key="7">
    <source>
        <dbReference type="ARBA" id="ARBA00022859"/>
    </source>
</evidence>
<keyword evidence="6 12" id="KW-0732">Signal</keyword>
<evidence type="ECO:0000256" key="4">
    <source>
        <dbReference type="ARBA" id="ARBA00022529"/>
    </source>
</evidence>
<keyword evidence="8" id="KW-0044">Antibiotic</keyword>
<keyword evidence="9 11" id="KW-1015">Disulfide bond</keyword>
<feature type="signal peptide" evidence="12">
    <location>
        <begin position="1"/>
        <end position="18"/>
    </location>
</feature>
<comment type="function">
    <text evidence="10">Innate immunity protein that plays several important functions in antimicrobial and antitumor defense systems.</text>
</comment>
<dbReference type="InterPro" id="IPR015510">
    <property type="entry name" value="PGRP"/>
</dbReference>
<dbReference type="SMART" id="SM00644">
    <property type="entry name" value="Ami_2"/>
    <property type="match status" value="1"/>
</dbReference>
<feature type="disulfide bond" evidence="11">
    <location>
        <begin position="24"/>
        <end position="151"/>
    </location>
</feature>
<keyword evidence="5 10" id="KW-0399">Innate immunity</keyword>
<comment type="subcellular location">
    <subcellularLocation>
        <location evidence="1">Secreted</location>
    </subcellularLocation>
</comment>